<dbReference type="EC" id="3.1.1.45" evidence="2"/>
<dbReference type="InterPro" id="IPR051049">
    <property type="entry name" value="Dienelactone_hydrolase-like"/>
</dbReference>
<protein>
    <submittedName>
        <fullName evidence="2">Carboxymethylenebutenolidase</fullName>
        <ecNumber evidence="2">3.1.1.45</ecNumber>
    </submittedName>
</protein>
<dbReference type="InParanoid" id="A0A1Y5TW80"/>
<dbReference type="SUPFAM" id="SSF53474">
    <property type="entry name" value="alpha/beta-Hydrolases"/>
    <property type="match status" value="1"/>
</dbReference>
<evidence type="ECO:0000313" key="2">
    <source>
        <dbReference type="EMBL" id="SLN74569.1"/>
    </source>
</evidence>
<dbReference type="AlphaFoldDB" id="A0A1Y5TW80"/>
<dbReference type="OrthoDB" id="9771666at2"/>
<dbReference type="EMBL" id="FWFR01000003">
    <property type="protein sequence ID" value="SLN74569.1"/>
    <property type="molecule type" value="Genomic_DNA"/>
</dbReference>
<evidence type="ECO:0000313" key="3">
    <source>
        <dbReference type="Proteomes" id="UP000193200"/>
    </source>
</evidence>
<gene>
    <name evidence="2" type="primary">clcD_4</name>
    <name evidence="2" type="ORF">OCH7691_03779</name>
</gene>
<dbReference type="PANTHER" id="PTHR46623:SF6">
    <property type="entry name" value="ALPHA_BETA-HYDROLASES SUPERFAMILY PROTEIN"/>
    <property type="match status" value="1"/>
</dbReference>
<keyword evidence="2" id="KW-0378">Hydrolase</keyword>
<dbReference type="Gene3D" id="3.40.50.1820">
    <property type="entry name" value="alpha/beta hydrolase"/>
    <property type="match status" value="1"/>
</dbReference>
<dbReference type="InterPro" id="IPR029058">
    <property type="entry name" value="AB_hydrolase_fold"/>
</dbReference>
<dbReference type="GO" id="GO:0008806">
    <property type="term" value="F:carboxymethylenebutenolidase activity"/>
    <property type="evidence" value="ECO:0007669"/>
    <property type="project" value="UniProtKB-EC"/>
</dbReference>
<feature type="domain" description="Dienelactone hydrolase" evidence="1">
    <location>
        <begin position="16"/>
        <end position="220"/>
    </location>
</feature>
<reference evidence="2 3" key="1">
    <citation type="submission" date="2017-03" db="EMBL/GenBank/DDBJ databases">
        <authorList>
            <person name="Afonso C.L."/>
            <person name="Miller P.J."/>
            <person name="Scott M.A."/>
            <person name="Spackman E."/>
            <person name="Goraichik I."/>
            <person name="Dimitrov K.M."/>
            <person name="Suarez D.L."/>
            <person name="Swayne D.E."/>
        </authorList>
    </citation>
    <scope>NUCLEOTIDE SEQUENCE [LARGE SCALE GENOMIC DNA]</scope>
    <source>
        <strain evidence="2 3">CECT 7691</strain>
    </source>
</reference>
<sequence length="223" mass="23576">MGEFVQLTAADGHRLQAYKAVPGGTVEGAIVVIQEIFGVNSHIRSVCDGFAGDGYLAIAPALFDRTERDIELGYAADDIARGRALKGEVGYDEALLDTAAAIAALGDRHRVGIVGYCWGGSVAYLAACRLDGLSAAVGYYGGQIADFAAETPKVPTMLHFGRSDASIPMAAVEKVRAAQPGVECHLYDAGHGFNCDQRGSYDKTSAAVARERTLSHFLQHLRG</sequence>
<dbReference type="InterPro" id="IPR002925">
    <property type="entry name" value="Dienelactn_hydro"/>
</dbReference>
<name>A0A1Y5TW80_9PROT</name>
<proteinExistence type="predicted"/>
<organism evidence="2 3">
    <name type="scientific">Oceanibacterium hippocampi</name>
    <dbReference type="NCBI Taxonomy" id="745714"/>
    <lineage>
        <taxon>Bacteria</taxon>
        <taxon>Pseudomonadati</taxon>
        <taxon>Pseudomonadota</taxon>
        <taxon>Alphaproteobacteria</taxon>
        <taxon>Sneathiellales</taxon>
        <taxon>Sneathiellaceae</taxon>
        <taxon>Oceanibacterium</taxon>
    </lineage>
</organism>
<dbReference type="Proteomes" id="UP000193200">
    <property type="component" value="Unassembled WGS sequence"/>
</dbReference>
<evidence type="ECO:0000259" key="1">
    <source>
        <dbReference type="Pfam" id="PF01738"/>
    </source>
</evidence>
<dbReference type="PANTHER" id="PTHR46623">
    <property type="entry name" value="CARBOXYMETHYLENEBUTENOLIDASE-RELATED"/>
    <property type="match status" value="1"/>
</dbReference>
<accession>A0A1Y5TW80</accession>
<dbReference type="FunCoup" id="A0A1Y5TW80">
    <property type="interactions" value="375"/>
</dbReference>
<keyword evidence="3" id="KW-1185">Reference proteome</keyword>
<dbReference type="Pfam" id="PF01738">
    <property type="entry name" value="DLH"/>
    <property type="match status" value="1"/>
</dbReference>
<dbReference type="RefSeq" id="WP_085885084.1">
    <property type="nucleotide sequence ID" value="NZ_FWFR01000003.1"/>
</dbReference>